<keyword evidence="1" id="KW-1133">Transmembrane helix</keyword>
<proteinExistence type="predicted"/>
<organism evidence="2 3">
    <name type="scientific">Zasmidium cellare</name>
    <name type="common">Wine cellar mold</name>
    <name type="synonym">Racodium cellare</name>
    <dbReference type="NCBI Taxonomy" id="395010"/>
    <lineage>
        <taxon>Eukaryota</taxon>
        <taxon>Fungi</taxon>
        <taxon>Dikarya</taxon>
        <taxon>Ascomycota</taxon>
        <taxon>Pezizomycotina</taxon>
        <taxon>Dothideomycetes</taxon>
        <taxon>Dothideomycetidae</taxon>
        <taxon>Mycosphaerellales</taxon>
        <taxon>Mycosphaerellaceae</taxon>
        <taxon>Zasmidium</taxon>
    </lineage>
</organism>
<accession>A0ABR0EWX3</accession>
<evidence type="ECO:0000256" key="1">
    <source>
        <dbReference type="SAM" id="Phobius"/>
    </source>
</evidence>
<feature type="transmembrane region" description="Helical" evidence="1">
    <location>
        <begin position="12"/>
        <end position="36"/>
    </location>
</feature>
<gene>
    <name evidence="2" type="ORF">PRZ48_004104</name>
</gene>
<evidence type="ECO:0000313" key="2">
    <source>
        <dbReference type="EMBL" id="KAK4506139.1"/>
    </source>
</evidence>
<evidence type="ECO:0000313" key="3">
    <source>
        <dbReference type="Proteomes" id="UP001305779"/>
    </source>
</evidence>
<comment type="caution">
    <text evidence="2">The sequence shown here is derived from an EMBL/GenBank/DDBJ whole genome shotgun (WGS) entry which is preliminary data.</text>
</comment>
<dbReference type="EMBL" id="JAXOVC010000002">
    <property type="protein sequence ID" value="KAK4506139.1"/>
    <property type="molecule type" value="Genomic_DNA"/>
</dbReference>
<evidence type="ECO:0008006" key="4">
    <source>
        <dbReference type="Google" id="ProtNLM"/>
    </source>
</evidence>
<sequence>MASDDDDNQTSMPYQAIIVLCLVGAGAAVLFSWAIFRHFYEADDDRVERGDALDHDGYTQAQYMRIVRLRNQEDLQRKYGGPNYVRPKPVMQHHVQSSVSSF</sequence>
<protein>
    <recommendedName>
        <fullName evidence="4">Transmembrane protein</fullName>
    </recommendedName>
</protein>
<keyword evidence="1" id="KW-0812">Transmembrane</keyword>
<keyword evidence="1" id="KW-0472">Membrane</keyword>
<reference evidence="2 3" key="1">
    <citation type="journal article" date="2023" name="G3 (Bethesda)">
        <title>A chromosome-level genome assembly of Zasmidium syzygii isolated from banana leaves.</title>
        <authorList>
            <person name="van Westerhoven A.C."/>
            <person name="Mehrabi R."/>
            <person name="Talebi R."/>
            <person name="Steentjes M.B.F."/>
            <person name="Corcolon B."/>
            <person name="Chong P.A."/>
            <person name="Kema G.H.J."/>
            <person name="Seidl M.F."/>
        </authorList>
    </citation>
    <scope>NUCLEOTIDE SEQUENCE [LARGE SCALE GENOMIC DNA]</scope>
    <source>
        <strain evidence="2 3">P124</strain>
    </source>
</reference>
<dbReference type="Proteomes" id="UP001305779">
    <property type="component" value="Unassembled WGS sequence"/>
</dbReference>
<name>A0ABR0EWX3_ZASCE</name>
<keyword evidence="3" id="KW-1185">Reference proteome</keyword>